<organism evidence="3">
    <name type="scientific">Capitella teleta</name>
    <name type="common">Polychaete worm</name>
    <dbReference type="NCBI Taxonomy" id="283909"/>
    <lineage>
        <taxon>Eukaryota</taxon>
        <taxon>Metazoa</taxon>
        <taxon>Spiralia</taxon>
        <taxon>Lophotrochozoa</taxon>
        <taxon>Annelida</taxon>
        <taxon>Polychaeta</taxon>
        <taxon>Sedentaria</taxon>
        <taxon>Scolecida</taxon>
        <taxon>Capitellidae</taxon>
        <taxon>Capitella</taxon>
    </lineage>
</organism>
<feature type="compositionally biased region" description="Low complexity" evidence="1">
    <location>
        <begin position="129"/>
        <end position="141"/>
    </location>
</feature>
<feature type="region of interest" description="Disordered" evidence="1">
    <location>
        <begin position="129"/>
        <end position="150"/>
    </location>
</feature>
<name>R7UVX3_CAPTE</name>
<proteinExistence type="predicted"/>
<evidence type="ECO:0000256" key="1">
    <source>
        <dbReference type="SAM" id="MobiDB-lite"/>
    </source>
</evidence>
<dbReference type="Proteomes" id="UP000014760">
    <property type="component" value="Unassembled WGS sequence"/>
</dbReference>
<dbReference type="EMBL" id="AMQN01006860">
    <property type="status" value="NOT_ANNOTATED_CDS"/>
    <property type="molecule type" value="Genomic_DNA"/>
</dbReference>
<reference evidence="4" key="3">
    <citation type="submission" date="2015-06" db="UniProtKB">
        <authorList>
            <consortium name="EnsemblMetazoa"/>
        </authorList>
    </citation>
    <scope>IDENTIFICATION</scope>
</reference>
<protein>
    <submittedName>
        <fullName evidence="3 4">Uncharacterized protein</fullName>
    </submittedName>
</protein>
<feature type="signal peptide" evidence="2">
    <location>
        <begin position="1"/>
        <end position="40"/>
    </location>
</feature>
<dbReference type="EnsemblMetazoa" id="CapteT213409">
    <property type="protein sequence ID" value="CapteP213409"/>
    <property type="gene ID" value="CapteG213409"/>
</dbReference>
<evidence type="ECO:0000313" key="5">
    <source>
        <dbReference type="Proteomes" id="UP000014760"/>
    </source>
</evidence>
<keyword evidence="2" id="KW-0732">Signal</keyword>
<feature type="region of interest" description="Disordered" evidence="1">
    <location>
        <begin position="64"/>
        <end position="83"/>
    </location>
</feature>
<reference evidence="3 5" key="2">
    <citation type="journal article" date="2013" name="Nature">
        <title>Insights into bilaterian evolution from three spiralian genomes.</title>
        <authorList>
            <person name="Simakov O."/>
            <person name="Marletaz F."/>
            <person name="Cho S.J."/>
            <person name="Edsinger-Gonzales E."/>
            <person name="Havlak P."/>
            <person name="Hellsten U."/>
            <person name="Kuo D.H."/>
            <person name="Larsson T."/>
            <person name="Lv J."/>
            <person name="Arendt D."/>
            <person name="Savage R."/>
            <person name="Osoegawa K."/>
            <person name="de Jong P."/>
            <person name="Grimwood J."/>
            <person name="Chapman J.A."/>
            <person name="Shapiro H."/>
            <person name="Aerts A."/>
            <person name="Otillar R.P."/>
            <person name="Terry A.Y."/>
            <person name="Boore J.L."/>
            <person name="Grigoriev I.V."/>
            <person name="Lindberg D.R."/>
            <person name="Seaver E.C."/>
            <person name="Weisblat D.A."/>
            <person name="Putnam N.H."/>
            <person name="Rokhsar D.S."/>
        </authorList>
    </citation>
    <scope>NUCLEOTIDE SEQUENCE</scope>
    <source>
        <strain evidence="3 5">I ESC-2004</strain>
    </source>
</reference>
<evidence type="ECO:0000313" key="4">
    <source>
        <dbReference type="EnsemblMetazoa" id="CapteP213409"/>
    </source>
</evidence>
<feature type="chain" id="PRO_5008788437" evidence="2">
    <location>
        <begin position="41"/>
        <end position="230"/>
    </location>
</feature>
<accession>R7UVX3</accession>
<sequence length="230" mass="25475">MTLRSRKLRQSRSKSKRFFIALSLQTLSLLPFACFDDCLAMPIEKLCSQVGRLPPLPRDMALTWSPSAERKKPLPPIQRKKKPLSSEHFLIPYQPFGEVSGPLLSPCGDSSAASTDSSSLTCVSALSSPSEASSSASSSRPESPDPLDDPIWLARFQNFPLLQPAPAPPTGPPQPKVPRPPTLPAPVLRRRPRVTVCPKPQYLPRRGNPGRMTEYQRMLNARPATRRLLY</sequence>
<feature type="region of interest" description="Disordered" evidence="1">
    <location>
        <begin position="162"/>
        <end position="190"/>
    </location>
</feature>
<reference evidence="5" key="1">
    <citation type="submission" date="2012-12" db="EMBL/GenBank/DDBJ databases">
        <authorList>
            <person name="Hellsten U."/>
            <person name="Grimwood J."/>
            <person name="Chapman J.A."/>
            <person name="Shapiro H."/>
            <person name="Aerts A."/>
            <person name="Otillar R.P."/>
            <person name="Terry A.Y."/>
            <person name="Boore J.L."/>
            <person name="Simakov O."/>
            <person name="Marletaz F."/>
            <person name="Cho S.-J."/>
            <person name="Edsinger-Gonzales E."/>
            <person name="Havlak P."/>
            <person name="Kuo D.-H."/>
            <person name="Larsson T."/>
            <person name="Lv J."/>
            <person name="Arendt D."/>
            <person name="Savage R."/>
            <person name="Osoegawa K."/>
            <person name="de Jong P."/>
            <person name="Lindberg D.R."/>
            <person name="Seaver E.C."/>
            <person name="Weisblat D.A."/>
            <person name="Putnam N.H."/>
            <person name="Grigoriev I.V."/>
            <person name="Rokhsar D.S."/>
        </authorList>
    </citation>
    <scope>NUCLEOTIDE SEQUENCE</scope>
    <source>
        <strain evidence="5">I ESC-2004</strain>
    </source>
</reference>
<evidence type="ECO:0000313" key="3">
    <source>
        <dbReference type="EMBL" id="ELU08072.1"/>
    </source>
</evidence>
<dbReference type="HOGENOM" id="CLU_1205748_0_0_1"/>
<feature type="compositionally biased region" description="Pro residues" evidence="1">
    <location>
        <begin position="163"/>
        <end position="184"/>
    </location>
</feature>
<dbReference type="AlphaFoldDB" id="R7UVX3"/>
<gene>
    <name evidence="3" type="ORF">CAPTEDRAFT_213409</name>
</gene>
<keyword evidence="5" id="KW-1185">Reference proteome</keyword>
<dbReference type="EMBL" id="KB299377">
    <property type="protein sequence ID" value="ELU08072.1"/>
    <property type="molecule type" value="Genomic_DNA"/>
</dbReference>
<evidence type="ECO:0000256" key="2">
    <source>
        <dbReference type="SAM" id="SignalP"/>
    </source>
</evidence>